<sequence length="175" mass="19459">MRSILLSLITIPLCLVAAHEAININDQAGYEVWLTRDRASGRCDVLSARSILLHKALRHTPSHAEIKPSRCMQDSRSLCQTDDILVVGYDLRTIHYDIARECIDFDTEPDTSDEKQRFIDDATRLGHAISVNQTYAPVAPLINFWGAFTPSKESGIGVGGKPKEYAHCLALLRAI</sequence>
<dbReference type="EMBL" id="AFRT01002299">
    <property type="protein sequence ID" value="ELU38014.1"/>
    <property type="molecule type" value="Genomic_DNA"/>
</dbReference>
<feature type="chain" id="PRO_5003997117" evidence="1">
    <location>
        <begin position="22"/>
        <end position="175"/>
    </location>
</feature>
<accession>L8WNT3</accession>
<gene>
    <name evidence="2" type="ORF">AG1IA_07958</name>
</gene>
<keyword evidence="1" id="KW-0732">Signal</keyword>
<organism evidence="2 3">
    <name type="scientific">Thanatephorus cucumeris (strain AG1-IA)</name>
    <name type="common">Rice sheath blight fungus</name>
    <name type="synonym">Rhizoctonia solani</name>
    <dbReference type="NCBI Taxonomy" id="983506"/>
    <lineage>
        <taxon>Eukaryota</taxon>
        <taxon>Fungi</taxon>
        <taxon>Dikarya</taxon>
        <taxon>Basidiomycota</taxon>
        <taxon>Agaricomycotina</taxon>
        <taxon>Agaricomycetes</taxon>
        <taxon>Cantharellales</taxon>
        <taxon>Ceratobasidiaceae</taxon>
        <taxon>Rhizoctonia</taxon>
        <taxon>Rhizoctonia solani AG-1</taxon>
    </lineage>
</organism>
<evidence type="ECO:0000313" key="2">
    <source>
        <dbReference type="EMBL" id="ELU38014.1"/>
    </source>
</evidence>
<feature type="signal peptide" evidence="1">
    <location>
        <begin position="1"/>
        <end position="21"/>
    </location>
</feature>
<proteinExistence type="predicted"/>
<dbReference type="HOGENOM" id="CLU_1533596_0_0_1"/>
<evidence type="ECO:0000256" key="1">
    <source>
        <dbReference type="SAM" id="SignalP"/>
    </source>
</evidence>
<name>L8WNT3_THACA</name>
<evidence type="ECO:0000313" key="3">
    <source>
        <dbReference type="Proteomes" id="UP000011668"/>
    </source>
</evidence>
<dbReference type="AlphaFoldDB" id="L8WNT3"/>
<keyword evidence="3" id="KW-1185">Reference proteome</keyword>
<comment type="caution">
    <text evidence="2">The sequence shown here is derived from an EMBL/GenBank/DDBJ whole genome shotgun (WGS) entry which is preliminary data.</text>
</comment>
<dbReference type="Proteomes" id="UP000011668">
    <property type="component" value="Unassembled WGS sequence"/>
</dbReference>
<dbReference type="STRING" id="983506.L8WNT3"/>
<reference evidence="2 3" key="1">
    <citation type="journal article" date="2013" name="Nat. Commun.">
        <title>The evolution and pathogenic mechanisms of the rice sheath blight pathogen.</title>
        <authorList>
            <person name="Zheng A."/>
            <person name="Lin R."/>
            <person name="Xu L."/>
            <person name="Qin P."/>
            <person name="Tang C."/>
            <person name="Ai P."/>
            <person name="Zhang D."/>
            <person name="Liu Y."/>
            <person name="Sun Z."/>
            <person name="Feng H."/>
            <person name="Wang Y."/>
            <person name="Chen Y."/>
            <person name="Liang X."/>
            <person name="Fu R."/>
            <person name="Li Q."/>
            <person name="Zhang J."/>
            <person name="Yu X."/>
            <person name="Xie Z."/>
            <person name="Ding L."/>
            <person name="Guan P."/>
            <person name="Tang J."/>
            <person name="Liang Y."/>
            <person name="Wang S."/>
            <person name="Deng Q."/>
            <person name="Li S."/>
            <person name="Zhu J."/>
            <person name="Wang L."/>
            <person name="Liu H."/>
            <person name="Li P."/>
        </authorList>
    </citation>
    <scope>NUCLEOTIDE SEQUENCE [LARGE SCALE GENOMIC DNA]</scope>
    <source>
        <strain evidence="3">AG-1 IA</strain>
    </source>
</reference>
<dbReference type="OrthoDB" id="3226528at2759"/>
<protein>
    <submittedName>
        <fullName evidence="2">IgA peptidase m64 domain-containing protein</fullName>
    </submittedName>
</protein>